<evidence type="ECO:0000256" key="5">
    <source>
        <dbReference type="ARBA" id="ARBA00023163"/>
    </source>
</evidence>
<keyword evidence="3" id="KW-0805">Transcription regulation</keyword>
<dbReference type="SUPFAM" id="SSF57701">
    <property type="entry name" value="Zn2/Cys6 DNA-binding domain"/>
    <property type="match status" value="1"/>
</dbReference>
<dbReference type="EMBL" id="KV454018">
    <property type="protein sequence ID" value="ODV93127.1"/>
    <property type="molecule type" value="Genomic_DNA"/>
</dbReference>
<proteinExistence type="predicted"/>
<dbReference type="InterPro" id="IPR051711">
    <property type="entry name" value="Stress_Response_Reg"/>
</dbReference>
<feature type="domain" description="Zn(2)-C6 fungal-type" evidence="7">
    <location>
        <begin position="30"/>
        <end position="61"/>
    </location>
</feature>
<dbReference type="InterPro" id="IPR001138">
    <property type="entry name" value="Zn2Cys6_DnaBD"/>
</dbReference>
<dbReference type="CDD" id="cd00067">
    <property type="entry name" value="GAL4"/>
    <property type="match status" value="1"/>
</dbReference>
<dbReference type="GO" id="GO:0006351">
    <property type="term" value="P:DNA-templated transcription"/>
    <property type="evidence" value="ECO:0007669"/>
    <property type="project" value="InterPro"/>
</dbReference>
<dbReference type="Proteomes" id="UP000094236">
    <property type="component" value="Unassembled WGS sequence"/>
</dbReference>
<dbReference type="GO" id="GO:0005634">
    <property type="term" value="C:nucleus"/>
    <property type="evidence" value="ECO:0007669"/>
    <property type="project" value="UniProtKB-SubCell"/>
</dbReference>
<dbReference type="InterPro" id="IPR036864">
    <property type="entry name" value="Zn2-C6_fun-type_DNA-bd_sf"/>
</dbReference>
<dbReference type="SMART" id="SM00066">
    <property type="entry name" value="GAL4"/>
    <property type="match status" value="1"/>
</dbReference>
<evidence type="ECO:0000313" key="9">
    <source>
        <dbReference type="Proteomes" id="UP000094236"/>
    </source>
</evidence>
<comment type="subcellular location">
    <subcellularLocation>
        <location evidence="1">Nucleus</location>
    </subcellularLocation>
</comment>
<gene>
    <name evidence="8" type="ORF">PACTADRAFT_51759</name>
</gene>
<evidence type="ECO:0000256" key="1">
    <source>
        <dbReference type="ARBA" id="ARBA00004123"/>
    </source>
</evidence>
<dbReference type="OrthoDB" id="2110361at2759"/>
<dbReference type="Pfam" id="PF04082">
    <property type="entry name" value="Fungal_trans"/>
    <property type="match status" value="1"/>
</dbReference>
<evidence type="ECO:0000256" key="6">
    <source>
        <dbReference type="ARBA" id="ARBA00023242"/>
    </source>
</evidence>
<dbReference type="Pfam" id="PF00172">
    <property type="entry name" value="Zn_clus"/>
    <property type="match status" value="1"/>
</dbReference>
<reference evidence="9" key="1">
    <citation type="submission" date="2016-05" db="EMBL/GenBank/DDBJ databases">
        <title>Comparative genomics of biotechnologically important yeasts.</title>
        <authorList>
            <consortium name="DOE Joint Genome Institute"/>
            <person name="Riley R."/>
            <person name="Haridas S."/>
            <person name="Wolfe K.H."/>
            <person name="Lopes M.R."/>
            <person name="Hittinger C.T."/>
            <person name="Goker M."/>
            <person name="Salamov A."/>
            <person name="Wisecaver J."/>
            <person name="Long T.M."/>
            <person name="Aerts A.L."/>
            <person name="Barry K."/>
            <person name="Choi C."/>
            <person name="Clum A."/>
            <person name="Coughlan A.Y."/>
            <person name="Deshpande S."/>
            <person name="Douglass A.P."/>
            <person name="Hanson S.J."/>
            <person name="Klenk H.-P."/>
            <person name="Labutti K."/>
            <person name="Lapidus A."/>
            <person name="Lindquist E."/>
            <person name="Lipzen A."/>
            <person name="Meier-Kolthoff J.P."/>
            <person name="Ohm R.A."/>
            <person name="Otillar R.P."/>
            <person name="Pangilinan J."/>
            <person name="Peng Y."/>
            <person name="Rokas A."/>
            <person name="Rosa C.A."/>
            <person name="Scheuner C."/>
            <person name="Sibirny A.A."/>
            <person name="Slot J.C."/>
            <person name="Stielow J.B."/>
            <person name="Sun H."/>
            <person name="Kurtzman C.P."/>
            <person name="Blackwell M."/>
            <person name="Grigoriev I.V."/>
            <person name="Jeffries T.W."/>
        </authorList>
    </citation>
    <scope>NUCLEOTIDE SEQUENCE [LARGE SCALE GENOMIC DNA]</scope>
    <source>
        <strain evidence="9">NRRL Y-2460</strain>
    </source>
</reference>
<keyword evidence="5" id="KW-0804">Transcription</keyword>
<evidence type="ECO:0000256" key="4">
    <source>
        <dbReference type="ARBA" id="ARBA00023125"/>
    </source>
</evidence>
<keyword evidence="2" id="KW-0479">Metal-binding</keyword>
<dbReference type="GO" id="GO:0045944">
    <property type="term" value="P:positive regulation of transcription by RNA polymerase II"/>
    <property type="evidence" value="ECO:0007669"/>
    <property type="project" value="TreeGrafter"/>
</dbReference>
<evidence type="ECO:0000256" key="3">
    <source>
        <dbReference type="ARBA" id="ARBA00023015"/>
    </source>
</evidence>
<dbReference type="PANTHER" id="PTHR47540:SF6">
    <property type="entry name" value="ZN(II)2CYS6 TRANSCRIPTION FACTOR (EUROFUNG)"/>
    <property type="match status" value="1"/>
</dbReference>
<dbReference type="InterPro" id="IPR007219">
    <property type="entry name" value="XnlR_reg_dom"/>
</dbReference>
<evidence type="ECO:0000256" key="2">
    <source>
        <dbReference type="ARBA" id="ARBA00022723"/>
    </source>
</evidence>
<dbReference type="STRING" id="669874.A0A1E4TN15"/>
<dbReference type="PROSITE" id="PS50048">
    <property type="entry name" value="ZN2_CY6_FUNGAL_2"/>
    <property type="match status" value="1"/>
</dbReference>
<dbReference type="AlphaFoldDB" id="A0A1E4TN15"/>
<evidence type="ECO:0000259" key="7">
    <source>
        <dbReference type="PROSITE" id="PS50048"/>
    </source>
</evidence>
<dbReference type="CDD" id="cd12148">
    <property type="entry name" value="fungal_TF_MHR"/>
    <property type="match status" value="1"/>
</dbReference>
<dbReference type="GO" id="GO:0008270">
    <property type="term" value="F:zinc ion binding"/>
    <property type="evidence" value="ECO:0007669"/>
    <property type="project" value="InterPro"/>
</dbReference>
<keyword evidence="6" id="KW-0539">Nucleus</keyword>
<evidence type="ECO:0000313" key="8">
    <source>
        <dbReference type="EMBL" id="ODV93127.1"/>
    </source>
</evidence>
<organism evidence="8 9">
    <name type="scientific">Pachysolen tannophilus NRRL Y-2460</name>
    <dbReference type="NCBI Taxonomy" id="669874"/>
    <lineage>
        <taxon>Eukaryota</taxon>
        <taxon>Fungi</taxon>
        <taxon>Dikarya</taxon>
        <taxon>Ascomycota</taxon>
        <taxon>Saccharomycotina</taxon>
        <taxon>Pichiomycetes</taxon>
        <taxon>Pachysolenaceae</taxon>
        <taxon>Pachysolen</taxon>
    </lineage>
</organism>
<dbReference type="PROSITE" id="PS00463">
    <property type="entry name" value="ZN2_CY6_FUNGAL_1"/>
    <property type="match status" value="1"/>
</dbReference>
<dbReference type="PANTHER" id="PTHR47540">
    <property type="entry name" value="THIAMINE REPRESSIBLE GENES REGULATORY PROTEIN THI5"/>
    <property type="match status" value="1"/>
</dbReference>
<name>A0A1E4TN15_PACTA</name>
<keyword evidence="4" id="KW-0238">DNA-binding</keyword>
<accession>A0A1E4TN15</accession>
<dbReference type="GO" id="GO:0000981">
    <property type="term" value="F:DNA-binding transcription factor activity, RNA polymerase II-specific"/>
    <property type="evidence" value="ECO:0007669"/>
    <property type="project" value="InterPro"/>
</dbReference>
<sequence length="737" mass="85539">MNKEEGLIKADALKYNNGLNRNRRVRSRKACERCHKKKIKCNFQHPCDKCKNSNLAYECFYSVVKKEKYVTIKKDYVENLELELRDLRSKLALNEEKLVQNVNYIAESPSLRTRIIKKQNEAINAVPLKTDPDGNPLVIDQKLPYTTQKSRFIHMGDSACSKFNIKLQQYVLTHKGSETFNQYNFNKLHQFLHYDDEDLVWNNSFINTYCILPDKKTAKELAYVAENYVGIEYYFVMFDSFNLLIDKIYENNEPGTAYTPNNEVSRIQMVQFFAMMALGELYKNEIMPDGRSPGIDYFKYAISLLQDQFEQPTVEYVEALTQIGYYSYSLNRVNSAFMYASLAIRISMLLGLHRKASLSNNSDLDVKEKERRRRLWWTVFIFDRMIASKLGHPYGISVEDIDTELPSEKFFTESEYKEFPESKYMLGQIQIAKISSLILKKIYSINEQSNNRDTSFVENVHEVLTELRDCYNNLDPTLRLQYYKNKSTSKILRNIYSFHNHYNQLIILSTRSLFLYVFINAISDVNFVPSPTSLAISEACIRSAYSINSAINSLYDNDKIAKYGGFDAQYCFSSTVIILMSATVTKFSERTKMEITSRISRSIQVLKYLSSVGSISARHFYDELNNLEISFKQIDIHKTAKVFKKFHNDDGDPLDWDEALCVPSMDFCNPTDFSTVNSVPTKFLMGGLNIMNTDRNTSLMDMKYDKDFFSALSNMDGILNFDGNYALDDEDIQQFLQ</sequence>
<dbReference type="Gene3D" id="4.10.240.10">
    <property type="entry name" value="Zn(2)-C6 fungal-type DNA-binding domain"/>
    <property type="match status" value="1"/>
</dbReference>
<dbReference type="GO" id="GO:0043565">
    <property type="term" value="F:sequence-specific DNA binding"/>
    <property type="evidence" value="ECO:0007669"/>
    <property type="project" value="TreeGrafter"/>
</dbReference>
<dbReference type="SMART" id="SM00906">
    <property type="entry name" value="Fungal_trans"/>
    <property type="match status" value="1"/>
</dbReference>
<protein>
    <recommendedName>
        <fullName evidence="7">Zn(2)-C6 fungal-type domain-containing protein</fullName>
    </recommendedName>
</protein>
<keyword evidence="9" id="KW-1185">Reference proteome</keyword>